<dbReference type="SUPFAM" id="SSF52047">
    <property type="entry name" value="RNI-like"/>
    <property type="match status" value="1"/>
</dbReference>
<name>A0AAD5ITX8_ACENE</name>
<dbReference type="CDD" id="cd10017">
    <property type="entry name" value="B3_DNA"/>
    <property type="match status" value="1"/>
</dbReference>
<gene>
    <name evidence="11" type="ORF">LWI28_027921</name>
</gene>
<protein>
    <recommendedName>
        <fullName evidence="8">Auxin response factor</fullName>
    </recommendedName>
</protein>
<dbReference type="PANTHER" id="PTHR31384">
    <property type="entry name" value="AUXIN RESPONSE FACTOR 4-RELATED"/>
    <property type="match status" value="1"/>
</dbReference>
<dbReference type="Pfam" id="PF02362">
    <property type="entry name" value="B3"/>
    <property type="match status" value="1"/>
</dbReference>
<dbReference type="Gene3D" id="3.80.10.10">
    <property type="entry name" value="Ribonuclease Inhibitor"/>
    <property type="match status" value="1"/>
</dbReference>
<feature type="domain" description="TF-B3" evidence="10">
    <location>
        <begin position="176"/>
        <end position="272"/>
    </location>
</feature>
<dbReference type="Proteomes" id="UP001064489">
    <property type="component" value="Chromosome 7"/>
</dbReference>
<evidence type="ECO:0000256" key="8">
    <source>
        <dbReference type="RuleBase" id="RU004561"/>
    </source>
</evidence>
<evidence type="ECO:0000313" key="12">
    <source>
        <dbReference type="Proteomes" id="UP001064489"/>
    </source>
</evidence>
<keyword evidence="3 8" id="KW-0805">Transcription regulation</keyword>
<evidence type="ECO:0000313" key="11">
    <source>
        <dbReference type="EMBL" id="KAI9170434.1"/>
    </source>
</evidence>
<dbReference type="PROSITE" id="PS50863">
    <property type="entry name" value="B3"/>
    <property type="match status" value="1"/>
</dbReference>
<dbReference type="SMART" id="SM01019">
    <property type="entry name" value="B3"/>
    <property type="match status" value="1"/>
</dbReference>
<keyword evidence="5 8" id="KW-0804">Transcription</keyword>
<feature type="compositionally biased region" description="Basic residues" evidence="9">
    <location>
        <begin position="432"/>
        <end position="441"/>
    </location>
</feature>
<dbReference type="Gene3D" id="2.40.330.10">
    <property type="entry name" value="DNA-binding pseudobarrel domain"/>
    <property type="match status" value="1"/>
</dbReference>
<keyword evidence="7 8" id="KW-0927">Auxin signaling pathway</keyword>
<dbReference type="GO" id="GO:0005634">
    <property type="term" value="C:nucleus"/>
    <property type="evidence" value="ECO:0007669"/>
    <property type="project" value="UniProtKB-SubCell"/>
</dbReference>
<evidence type="ECO:0000256" key="3">
    <source>
        <dbReference type="ARBA" id="ARBA00023015"/>
    </source>
</evidence>
<keyword evidence="6 8" id="KW-0539">Nucleus</keyword>
<dbReference type="PANTHER" id="PTHR31384:SF102">
    <property type="entry name" value="AUXIN RESPONSE FACTOR 4"/>
    <property type="match status" value="1"/>
</dbReference>
<comment type="similarity">
    <text evidence="2 8">Belongs to the ARF family.</text>
</comment>
<dbReference type="AlphaFoldDB" id="A0AAD5ITX8"/>
<reference evidence="11" key="1">
    <citation type="journal article" date="2022" name="Plant J.">
        <title>Strategies of tolerance reflected in two North American maple genomes.</title>
        <authorList>
            <person name="McEvoy S.L."/>
            <person name="Sezen U.U."/>
            <person name="Trouern-Trend A."/>
            <person name="McMahon S.M."/>
            <person name="Schaberg P.G."/>
            <person name="Yang J."/>
            <person name="Wegrzyn J.L."/>
            <person name="Swenson N.G."/>
        </authorList>
    </citation>
    <scope>NUCLEOTIDE SEQUENCE</scope>
    <source>
        <strain evidence="11">91603</strain>
    </source>
</reference>
<reference evidence="11" key="2">
    <citation type="submission" date="2023-02" db="EMBL/GenBank/DDBJ databases">
        <authorList>
            <person name="Swenson N.G."/>
            <person name="Wegrzyn J.L."/>
            <person name="Mcevoy S.L."/>
        </authorList>
    </citation>
    <scope>NUCLEOTIDE SEQUENCE</scope>
    <source>
        <strain evidence="11">91603</strain>
        <tissue evidence="11">Leaf</tissue>
    </source>
</reference>
<evidence type="ECO:0000256" key="9">
    <source>
        <dbReference type="SAM" id="MobiDB-lite"/>
    </source>
</evidence>
<comment type="caution">
    <text evidence="11">The sequence shown here is derived from an EMBL/GenBank/DDBJ whole genome shotgun (WGS) entry which is preliminary data.</text>
</comment>
<sequence>MDIDLDDVDLPTTKKKEMRDDSTEILDKYGNKFIAFLEEDSDHNSEVWSAFSDSRSSLPKKGDLVVYFPQGHLQYEQPPKEEVRTYDLQPQIICRVEHVQLMVANHLKQIKEADDDIFAINDDSIYANKDDDIYAKITLHPKPEVNSEEKELEQSDKIEDCIYDEDGGSATISTPSLFSKILDFADTRSSLSIPPKAAIEFFCLDKESMDLQNEVTAMDFHGNEWKFPLTRGGNWLLEWSEFARARNLQQGERVVFLREKDTKLRFGIRRGGAFGVPCGRGIDFFHSQRKDTKLRLVERNPLSEAAGAILKKSIFSVMNGSRGANPVDFVIPWQKYMKSISRPGFIGAKVHTQYRNSLKREPGVVTRMVDLDPTNWPNSKWKCLLVKWEQSSAEFRVSPWEIVFDDSLSPSTFNSSPKPKRLRTSQQDNLRPTKKQTRRSLRNTSKLKIIKIPHTKKHIDLLSDEAIRSENQKHVQEPGSIHCEADTTNHPDDIEKQTLAPQNSSSQLTLCPDLCSLKSFSESKSTTNYKELKISNCSVDDLWRHLKENHSYEYSEFDSCSFPSSTRLPTPITIKKLKITNCVDTKQVFTVLMDPNLSVESLEIDSCSSFSSMSTGGIPATLRQLKIVNCMNLKSLSKSFKTKKSSSIGEHVHYSTAGTLQLRKLEIQNCVELEFLPKGLHKLRNLDILSINNCSSIEYFPEGGLPRTCLTSLSISECENLKCLPNKLHKVTSLQKLSISGCPSLMFFPEGGLPSNLVSLHIIDCENLISLSQWELHKLKHLRKYSFSCGY</sequence>
<dbReference type="InterPro" id="IPR003340">
    <property type="entry name" value="B3_DNA-bd"/>
</dbReference>
<dbReference type="GO" id="GO:0006355">
    <property type="term" value="P:regulation of DNA-templated transcription"/>
    <property type="evidence" value="ECO:0007669"/>
    <property type="project" value="InterPro"/>
</dbReference>
<comment type="function">
    <text evidence="8">Auxin response factors (ARFs) are transcriptional factors that bind specifically to the DNA sequence 5'-TGTCTC-3' found in the auxin-responsive promoter elements (AuxREs).</text>
</comment>
<comment type="subcellular location">
    <subcellularLocation>
        <location evidence="1 8">Nucleus</location>
    </subcellularLocation>
</comment>
<accession>A0AAD5ITX8</accession>
<evidence type="ECO:0000256" key="2">
    <source>
        <dbReference type="ARBA" id="ARBA00007853"/>
    </source>
</evidence>
<dbReference type="GO" id="GO:0003677">
    <property type="term" value="F:DNA binding"/>
    <property type="evidence" value="ECO:0007669"/>
    <property type="project" value="UniProtKB-KW"/>
</dbReference>
<keyword evidence="4 8" id="KW-0238">DNA-binding</keyword>
<keyword evidence="12" id="KW-1185">Reference proteome</keyword>
<evidence type="ECO:0000256" key="6">
    <source>
        <dbReference type="ARBA" id="ARBA00023242"/>
    </source>
</evidence>
<dbReference type="EMBL" id="JAJSOW010000104">
    <property type="protein sequence ID" value="KAI9170434.1"/>
    <property type="molecule type" value="Genomic_DNA"/>
</dbReference>
<dbReference type="GO" id="GO:0009734">
    <property type="term" value="P:auxin-activated signaling pathway"/>
    <property type="evidence" value="ECO:0007669"/>
    <property type="project" value="UniProtKB-KW"/>
</dbReference>
<dbReference type="InterPro" id="IPR015300">
    <property type="entry name" value="DNA-bd_pseudobarrel_sf"/>
</dbReference>
<dbReference type="Pfam" id="PF06507">
    <property type="entry name" value="ARF_AD"/>
    <property type="match status" value="1"/>
</dbReference>
<evidence type="ECO:0000256" key="4">
    <source>
        <dbReference type="ARBA" id="ARBA00023125"/>
    </source>
</evidence>
<evidence type="ECO:0000259" key="10">
    <source>
        <dbReference type="PROSITE" id="PS50863"/>
    </source>
</evidence>
<dbReference type="Gene3D" id="2.30.30.1040">
    <property type="match status" value="1"/>
</dbReference>
<dbReference type="InterPro" id="IPR044835">
    <property type="entry name" value="ARF_plant"/>
</dbReference>
<comment type="subunit">
    <text evidence="8">Homodimers and heterodimers.</text>
</comment>
<proteinExistence type="inferred from homology"/>
<dbReference type="InterPro" id="IPR010525">
    <property type="entry name" value="ARF_dom"/>
</dbReference>
<evidence type="ECO:0000256" key="5">
    <source>
        <dbReference type="ARBA" id="ARBA00023163"/>
    </source>
</evidence>
<feature type="region of interest" description="Disordered" evidence="9">
    <location>
        <begin position="411"/>
        <end position="443"/>
    </location>
</feature>
<dbReference type="InterPro" id="IPR032675">
    <property type="entry name" value="LRR_dom_sf"/>
</dbReference>
<evidence type="ECO:0000256" key="1">
    <source>
        <dbReference type="ARBA" id="ARBA00004123"/>
    </source>
</evidence>
<evidence type="ECO:0000256" key="7">
    <source>
        <dbReference type="ARBA" id="ARBA00023294"/>
    </source>
</evidence>
<organism evidence="11 12">
    <name type="scientific">Acer negundo</name>
    <name type="common">Box elder</name>
    <dbReference type="NCBI Taxonomy" id="4023"/>
    <lineage>
        <taxon>Eukaryota</taxon>
        <taxon>Viridiplantae</taxon>
        <taxon>Streptophyta</taxon>
        <taxon>Embryophyta</taxon>
        <taxon>Tracheophyta</taxon>
        <taxon>Spermatophyta</taxon>
        <taxon>Magnoliopsida</taxon>
        <taxon>eudicotyledons</taxon>
        <taxon>Gunneridae</taxon>
        <taxon>Pentapetalae</taxon>
        <taxon>rosids</taxon>
        <taxon>malvids</taxon>
        <taxon>Sapindales</taxon>
        <taxon>Sapindaceae</taxon>
        <taxon>Hippocastanoideae</taxon>
        <taxon>Acereae</taxon>
        <taxon>Acer</taxon>
    </lineage>
</organism>
<dbReference type="SUPFAM" id="SSF101936">
    <property type="entry name" value="DNA-binding pseudobarrel domain"/>
    <property type="match status" value="1"/>
</dbReference>